<dbReference type="AlphaFoldDB" id="A0A090KF77"/>
<keyword evidence="1" id="KW-0472">Membrane</keyword>
<proteinExistence type="predicted"/>
<dbReference type="Pfam" id="PF07963">
    <property type="entry name" value="N_methyl"/>
    <property type="match status" value="1"/>
</dbReference>
<evidence type="ECO:0000313" key="3">
    <source>
        <dbReference type="Proteomes" id="UP000032427"/>
    </source>
</evidence>
<dbReference type="EMBL" id="LN554846">
    <property type="protein sequence ID" value="CED70274.1"/>
    <property type="molecule type" value="Genomic_DNA"/>
</dbReference>
<dbReference type="PROSITE" id="PS00409">
    <property type="entry name" value="PROKAR_NTER_METHYL"/>
    <property type="match status" value="1"/>
</dbReference>
<evidence type="ECO:0000313" key="2">
    <source>
        <dbReference type="EMBL" id="CED70274.1"/>
    </source>
</evidence>
<dbReference type="KEGG" id="awd:AWOD_I_0179"/>
<feature type="transmembrane region" description="Helical" evidence="1">
    <location>
        <begin position="21"/>
        <end position="46"/>
    </location>
</feature>
<keyword evidence="1" id="KW-1133">Transmembrane helix</keyword>
<sequence length="151" mass="17383">MSVFNRKLSPHRHHNKAVHKGFTLIELLIVMVILGISSALVGPSLFQQYTKMQQQQELVGFKQQLRFIGQQAFYYRSSIQLSLDGKTVSIRYNSSDEQQDKVYESLFFEPSELVFNRDGTPDIDKLTVVINEKKYEIQTPSILPAERADTD</sequence>
<gene>
    <name evidence="2" type="ORF">AWOD_I_0179</name>
</gene>
<dbReference type="PATRIC" id="fig|80852.17.peg.184"/>
<organism evidence="2 3">
    <name type="scientific">Aliivibrio wodanis</name>
    <dbReference type="NCBI Taxonomy" id="80852"/>
    <lineage>
        <taxon>Bacteria</taxon>
        <taxon>Pseudomonadati</taxon>
        <taxon>Pseudomonadota</taxon>
        <taxon>Gammaproteobacteria</taxon>
        <taxon>Vibrionales</taxon>
        <taxon>Vibrionaceae</taxon>
        <taxon>Aliivibrio</taxon>
    </lineage>
</organism>
<dbReference type="NCBIfam" id="TIGR02532">
    <property type="entry name" value="IV_pilin_GFxxxE"/>
    <property type="match status" value="1"/>
</dbReference>
<dbReference type="STRING" id="80852.AWOD_I_0179"/>
<keyword evidence="1" id="KW-0812">Transmembrane</keyword>
<name>A0A090KF77_9GAMM</name>
<dbReference type="InterPro" id="IPR045584">
    <property type="entry name" value="Pilin-like"/>
</dbReference>
<evidence type="ECO:0000256" key="1">
    <source>
        <dbReference type="SAM" id="Phobius"/>
    </source>
</evidence>
<accession>A0A090KF77</accession>
<dbReference type="Proteomes" id="UP000032427">
    <property type="component" value="Chromosome 1"/>
</dbReference>
<reference evidence="3" key="1">
    <citation type="submission" date="2014-09" db="EMBL/GenBank/DDBJ databases">
        <authorList>
            <person name="Hjerde E."/>
        </authorList>
    </citation>
    <scope>NUCLEOTIDE SEQUENCE [LARGE SCALE GENOMIC DNA]</scope>
    <source>
        <strain evidence="3">06/09/139</strain>
    </source>
</reference>
<protein>
    <submittedName>
        <fullName evidence="2">General secretion pathway protein</fullName>
    </submittedName>
</protein>
<keyword evidence="3" id="KW-1185">Reference proteome</keyword>
<dbReference type="SUPFAM" id="SSF54523">
    <property type="entry name" value="Pili subunits"/>
    <property type="match status" value="1"/>
</dbReference>
<dbReference type="Gene3D" id="3.30.700.10">
    <property type="entry name" value="Glycoprotein, Type 4 Pilin"/>
    <property type="match status" value="1"/>
</dbReference>
<dbReference type="InterPro" id="IPR012902">
    <property type="entry name" value="N_methyl_site"/>
</dbReference>
<dbReference type="HOGENOM" id="CLU_150104_0_0_6"/>